<dbReference type="HOGENOM" id="CLU_152475_0_0_7"/>
<dbReference type="AlphaFoldDB" id="D1B2U5"/>
<dbReference type="Proteomes" id="UP000002222">
    <property type="component" value="Chromosome"/>
</dbReference>
<reference evidence="1 2" key="2">
    <citation type="journal article" date="2010" name="Stand. Genomic Sci.">
        <title>Complete genome sequence of Sulfurospirillum deleyianum type strain (5175).</title>
        <authorList>
            <person name="Sikorski J."/>
            <person name="Lapidus A."/>
            <person name="Copeland A."/>
            <person name="Glavina Del Rio T."/>
            <person name="Nolan M."/>
            <person name="Lucas S."/>
            <person name="Chen F."/>
            <person name="Tice H."/>
            <person name="Cheng J.F."/>
            <person name="Saunders E."/>
            <person name="Bruce D."/>
            <person name="Goodwin L."/>
            <person name="Pitluck S."/>
            <person name="Ovchinnikova G."/>
            <person name="Pati A."/>
            <person name="Ivanova N."/>
            <person name="Mavromatis K."/>
            <person name="Chen A."/>
            <person name="Palaniappan K."/>
            <person name="Chain P."/>
            <person name="Land M."/>
            <person name="Hauser L."/>
            <person name="Chang Y.J."/>
            <person name="Jeffries C.D."/>
            <person name="Brettin T."/>
            <person name="Detter J.C."/>
            <person name="Han C."/>
            <person name="Rohde M."/>
            <person name="Lang E."/>
            <person name="Spring S."/>
            <person name="Goker M."/>
            <person name="Bristow J."/>
            <person name="Eisen J.A."/>
            <person name="Markowitz V."/>
            <person name="Hugenholtz P."/>
            <person name="Kyrpides N.C."/>
            <person name="Klenk H.P."/>
        </authorList>
    </citation>
    <scope>NUCLEOTIDE SEQUENCE [LARGE SCALE GENOMIC DNA]</scope>
    <source>
        <strain evidence="2">ATCC 51133 / DSM 6946 / 5175</strain>
    </source>
</reference>
<keyword evidence="2" id="KW-1185">Reference proteome</keyword>
<name>D1B2U5_SULD5</name>
<accession>D1B2U5</accession>
<reference evidence="2" key="1">
    <citation type="submission" date="2009-11" db="EMBL/GenBank/DDBJ databases">
        <title>The complete genome of Sulfurospirillum deleyianum DSM 6946.</title>
        <authorList>
            <consortium name="US DOE Joint Genome Institute (JGI-PGF)"/>
            <person name="Lucas S."/>
            <person name="Copeland A."/>
            <person name="Lapidus A."/>
            <person name="Glavina del Rio T."/>
            <person name="Dalin E."/>
            <person name="Tice H."/>
            <person name="Bruce D."/>
            <person name="Goodwin L."/>
            <person name="Pitluck S."/>
            <person name="Kyrpides N."/>
            <person name="Mavromatis K."/>
            <person name="Ivanova N."/>
            <person name="Ovchinnikova G."/>
            <person name="Munk A.C."/>
            <person name="Lu M."/>
            <person name="Brettin T."/>
            <person name="Detter J.C."/>
            <person name="Han C."/>
            <person name="Tapia R."/>
            <person name="Larimer F."/>
            <person name="Land M."/>
            <person name="Hauser L."/>
            <person name="Markowitz V."/>
            <person name="Cheng J.F."/>
            <person name="Hugenholtz P."/>
            <person name="Woyke T."/>
            <person name="Wu D."/>
            <person name="Aumann P."/>
            <person name="Schneider S."/>
            <person name="Lang E."/>
            <person name="Spring S."/>
            <person name="Klenk H.P."/>
            <person name="Eisen J.A."/>
        </authorList>
    </citation>
    <scope>NUCLEOTIDE SEQUENCE [LARGE SCALE GENOMIC DNA]</scope>
    <source>
        <strain evidence="2">ATCC 51133 / DSM 6946 / 5175</strain>
    </source>
</reference>
<dbReference type="Gene3D" id="1.10.287.3080">
    <property type="match status" value="1"/>
</dbReference>
<protein>
    <submittedName>
        <fullName evidence="1">Uncharacterized protein</fullName>
    </submittedName>
</protein>
<dbReference type="InterPro" id="IPR036280">
    <property type="entry name" value="Multihaem_cyt_sf"/>
</dbReference>
<dbReference type="RefSeq" id="WP_012857166.1">
    <property type="nucleotide sequence ID" value="NC_013512.1"/>
</dbReference>
<gene>
    <name evidence="1" type="ordered locus">Sdel_1397</name>
</gene>
<dbReference type="eggNOG" id="ENOG5032KQ0">
    <property type="taxonomic scope" value="Bacteria"/>
</dbReference>
<dbReference type="KEGG" id="sdl:Sdel_1397"/>
<evidence type="ECO:0000313" key="2">
    <source>
        <dbReference type="Proteomes" id="UP000002222"/>
    </source>
</evidence>
<dbReference type="SUPFAM" id="SSF48695">
    <property type="entry name" value="Multiheme cytochromes"/>
    <property type="match status" value="1"/>
</dbReference>
<proteinExistence type="predicted"/>
<sequence>MLKKFAFLIALAFLPYDGVACGGSCLECHPKLLPFIDDNDHRILKECTSCHNTPSEHGQCGQDCFDCHSRTKIYAQKDVEAHQALKACVACHKEKEELLLQKPSTSPSQETLIDLLK</sequence>
<organism evidence="1 2">
    <name type="scientific">Sulfurospirillum deleyianum (strain ATCC 51133 / DSM 6946 / 5175)</name>
    <dbReference type="NCBI Taxonomy" id="525898"/>
    <lineage>
        <taxon>Bacteria</taxon>
        <taxon>Pseudomonadati</taxon>
        <taxon>Campylobacterota</taxon>
        <taxon>Epsilonproteobacteria</taxon>
        <taxon>Campylobacterales</taxon>
        <taxon>Sulfurospirillaceae</taxon>
        <taxon>Sulfurospirillum</taxon>
    </lineage>
</organism>
<evidence type="ECO:0000313" key="1">
    <source>
        <dbReference type="EMBL" id="ACZ12415.1"/>
    </source>
</evidence>
<dbReference type="EMBL" id="CP001816">
    <property type="protein sequence ID" value="ACZ12415.1"/>
    <property type="molecule type" value="Genomic_DNA"/>
</dbReference>